<dbReference type="Pfam" id="PF00395">
    <property type="entry name" value="SLH"/>
    <property type="match status" value="1"/>
</dbReference>
<organism evidence="3 4">
    <name type="scientific">Vasconcelosia minhoensis LEGE 07310</name>
    <dbReference type="NCBI Taxonomy" id="915328"/>
    <lineage>
        <taxon>Bacteria</taxon>
        <taxon>Bacillati</taxon>
        <taxon>Cyanobacteriota</taxon>
        <taxon>Cyanophyceae</taxon>
        <taxon>Nodosilineales</taxon>
        <taxon>Cymatolegaceae</taxon>
        <taxon>Vasconcelosia</taxon>
        <taxon>Vasconcelosia minhoensis</taxon>
    </lineage>
</organism>
<keyword evidence="4" id="KW-1185">Reference proteome</keyword>
<gene>
    <name evidence="3" type="ORF">IQ241_20735</name>
</gene>
<dbReference type="PANTHER" id="PTHR33740:SF3">
    <property type="entry name" value="GPI-ANCHORED ADHESIN-LIKE PROTEIN"/>
    <property type="match status" value="1"/>
</dbReference>
<protein>
    <submittedName>
        <fullName evidence="3">S-layer homology domain-containing protein</fullName>
    </submittedName>
</protein>
<dbReference type="PANTHER" id="PTHR33740">
    <property type="entry name" value="GPI-ANCHORED ADHESIN-LIKE PROTEIN"/>
    <property type="match status" value="1"/>
</dbReference>
<dbReference type="AlphaFoldDB" id="A0A8J7AUP8"/>
<comment type="caution">
    <text evidence="3">The sequence shown here is derived from an EMBL/GenBank/DDBJ whole genome shotgun (WGS) entry which is preliminary data.</text>
</comment>
<dbReference type="RefSeq" id="WP_193910897.1">
    <property type="nucleotide sequence ID" value="NZ_JADEXG010000064.1"/>
</dbReference>
<dbReference type="Proteomes" id="UP000636505">
    <property type="component" value="Unassembled WGS sequence"/>
</dbReference>
<dbReference type="PROSITE" id="PS51272">
    <property type="entry name" value="SLH"/>
    <property type="match status" value="2"/>
</dbReference>
<dbReference type="EMBL" id="JADEXG010000064">
    <property type="protein sequence ID" value="MBE9079689.1"/>
    <property type="molecule type" value="Genomic_DNA"/>
</dbReference>
<accession>A0A8J7AUP8</accession>
<dbReference type="InterPro" id="IPR001119">
    <property type="entry name" value="SLH_dom"/>
</dbReference>
<sequence length="371" mass="39407">MTAQWLFGPRSLLGLVLLTSLLVTACEGSRLGDSVGQTLEPDPQLAENSDGSGNSSGTENGTATVADTSEDSTDTAAGSMAQTDDEVPQPGDPNFIGPVLEGETASVAKTPSGSSTYSDLNQAPDELQPYLQDLAALNLLKVKPPSGDAASETASDEFKPNQAITRREYARWLFAANNRFYQDQTSKKIRQGIISSPPAFQDVPTSDPDFGIIQGLAEAGIIPSSLSGSSTSVSFRPDAPLTREALLLWKVPLDTRQTLPQATVQAVQETWGFQDAAKIEPRALQAVLADYSNGDFANIRRAFGYTTLFQPSKAATRAESAATLWRFGNSTEGVTAEELLKGTQAKSVDKNQTSDSANQPADEAEATPNQQ</sequence>
<feature type="region of interest" description="Disordered" evidence="1">
    <location>
        <begin position="340"/>
        <end position="371"/>
    </location>
</feature>
<feature type="domain" description="SLH" evidence="2">
    <location>
        <begin position="114"/>
        <end position="187"/>
    </location>
</feature>
<feature type="compositionally biased region" description="Low complexity" evidence="1">
    <location>
        <begin position="46"/>
        <end position="64"/>
    </location>
</feature>
<evidence type="ECO:0000313" key="3">
    <source>
        <dbReference type="EMBL" id="MBE9079689.1"/>
    </source>
</evidence>
<evidence type="ECO:0000259" key="2">
    <source>
        <dbReference type="PROSITE" id="PS51272"/>
    </source>
</evidence>
<reference evidence="3" key="1">
    <citation type="submission" date="2020-10" db="EMBL/GenBank/DDBJ databases">
        <authorList>
            <person name="Castelo-Branco R."/>
            <person name="Eusebio N."/>
            <person name="Adriana R."/>
            <person name="Vieira A."/>
            <person name="Brugerolle De Fraissinette N."/>
            <person name="Rezende De Castro R."/>
            <person name="Schneider M.P."/>
            <person name="Vasconcelos V."/>
            <person name="Leao P.N."/>
        </authorList>
    </citation>
    <scope>NUCLEOTIDE SEQUENCE</scope>
    <source>
        <strain evidence="3">LEGE 07310</strain>
    </source>
</reference>
<feature type="region of interest" description="Disordered" evidence="1">
    <location>
        <begin position="31"/>
        <end position="99"/>
    </location>
</feature>
<name>A0A8J7AUP8_9CYAN</name>
<evidence type="ECO:0000256" key="1">
    <source>
        <dbReference type="SAM" id="MobiDB-lite"/>
    </source>
</evidence>
<feature type="domain" description="SLH" evidence="2">
    <location>
        <begin position="196"/>
        <end position="264"/>
    </location>
</feature>
<proteinExistence type="predicted"/>
<evidence type="ECO:0000313" key="4">
    <source>
        <dbReference type="Proteomes" id="UP000636505"/>
    </source>
</evidence>
<feature type="compositionally biased region" description="Polar residues" evidence="1">
    <location>
        <begin position="344"/>
        <end position="359"/>
    </location>
</feature>